<evidence type="ECO:0000313" key="1">
    <source>
        <dbReference type="EMBL" id="ANB91923.1"/>
    </source>
</evidence>
<organism evidence="1 2">
    <name type="scientific">Moraxella ovis</name>
    <dbReference type="NCBI Taxonomy" id="29433"/>
    <lineage>
        <taxon>Bacteria</taxon>
        <taxon>Pseudomonadati</taxon>
        <taxon>Pseudomonadota</taxon>
        <taxon>Gammaproteobacteria</taxon>
        <taxon>Moraxellales</taxon>
        <taxon>Moraxellaceae</taxon>
        <taxon>Moraxella</taxon>
    </lineage>
</organism>
<dbReference type="Proteomes" id="UP000076765">
    <property type="component" value="Chromosome"/>
</dbReference>
<dbReference type="EMBL" id="CP011158">
    <property type="protein sequence ID" value="ANB91923.1"/>
    <property type="molecule type" value="Genomic_DNA"/>
</dbReference>
<gene>
    <name evidence="1" type="ORF">MOVS_08035</name>
</gene>
<keyword evidence="2" id="KW-1185">Reference proteome</keyword>
<accession>A0ABM6BDU5</accession>
<sequence>MVLLTVFFIVLLVIMWRLALSCPTLGSQGWTVGQSNAFLSTIFVVRHCTPRERTASPDQPVMSCVMSTRFKMVVIGKIRHQRITSLQSVTFLPQNTPSHQKIAHLSWTVKKPHIKNRRLSKDIKATHRCPSNTSF</sequence>
<protein>
    <recommendedName>
        <fullName evidence="3">Secreted protein</fullName>
    </recommendedName>
</protein>
<proteinExistence type="predicted"/>
<name>A0ABM6BDU5_9GAMM</name>
<reference evidence="1 2" key="1">
    <citation type="submission" date="2015-04" db="EMBL/GenBank/DDBJ databases">
        <authorList>
            <person name="Calcutt M.J."/>
            <person name="Foecking M.F."/>
        </authorList>
    </citation>
    <scope>NUCLEOTIDE SEQUENCE [LARGE SCALE GENOMIC DNA]</scope>
    <source>
        <strain evidence="1 2">199/55</strain>
    </source>
</reference>
<evidence type="ECO:0000313" key="2">
    <source>
        <dbReference type="Proteomes" id="UP000076765"/>
    </source>
</evidence>
<evidence type="ECO:0008006" key="3">
    <source>
        <dbReference type="Google" id="ProtNLM"/>
    </source>
</evidence>